<feature type="transmembrane region" description="Helical" evidence="13">
    <location>
        <begin position="354"/>
        <end position="380"/>
    </location>
</feature>
<dbReference type="STRING" id="7102.A0A2A4JYE8"/>
<accession>A0A2A4JYE8</accession>
<evidence type="ECO:0000256" key="7">
    <source>
        <dbReference type="ARBA" id="ARBA00023053"/>
    </source>
</evidence>
<evidence type="ECO:0000256" key="13">
    <source>
        <dbReference type="SAM" id="Phobius"/>
    </source>
</evidence>
<keyword evidence="8 12" id="KW-0406">Ion transport</keyword>
<dbReference type="EMBL" id="NWSH01000434">
    <property type="protein sequence ID" value="PCG76450.1"/>
    <property type="molecule type" value="Genomic_DNA"/>
</dbReference>
<keyword evidence="11 12" id="KW-0407">Ion channel</keyword>
<keyword evidence="9 13" id="KW-0472">Membrane</keyword>
<evidence type="ECO:0000256" key="12">
    <source>
        <dbReference type="RuleBase" id="RU000679"/>
    </source>
</evidence>
<name>A0A2A4JYE8_HELVI</name>
<evidence type="ECO:0000256" key="3">
    <source>
        <dbReference type="ARBA" id="ARBA00022448"/>
    </source>
</evidence>
<evidence type="ECO:0000256" key="2">
    <source>
        <dbReference type="ARBA" id="ARBA00007193"/>
    </source>
</evidence>
<comment type="similarity">
    <text evidence="2 12">Belongs to the amiloride-sensitive sodium channel (TC 1.A.6) family.</text>
</comment>
<evidence type="ECO:0000256" key="8">
    <source>
        <dbReference type="ARBA" id="ARBA00023065"/>
    </source>
</evidence>
<comment type="caution">
    <text evidence="14">The sequence shown here is derived from an EMBL/GenBank/DDBJ whole genome shotgun (WGS) entry which is preliminary data.</text>
</comment>
<dbReference type="Pfam" id="PF00858">
    <property type="entry name" value="ASC"/>
    <property type="match status" value="1"/>
</dbReference>
<keyword evidence="4 12" id="KW-0894">Sodium channel</keyword>
<keyword evidence="5 12" id="KW-0812">Transmembrane</keyword>
<evidence type="ECO:0000256" key="1">
    <source>
        <dbReference type="ARBA" id="ARBA00004141"/>
    </source>
</evidence>
<evidence type="ECO:0000313" key="14">
    <source>
        <dbReference type="EMBL" id="PCG76450.1"/>
    </source>
</evidence>
<evidence type="ECO:0000256" key="9">
    <source>
        <dbReference type="ARBA" id="ARBA00023136"/>
    </source>
</evidence>
<evidence type="ECO:0000256" key="11">
    <source>
        <dbReference type="ARBA" id="ARBA00023303"/>
    </source>
</evidence>
<dbReference type="Gene3D" id="1.10.287.770">
    <property type="entry name" value="YojJ-like"/>
    <property type="match status" value="1"/>
</dbReference>
<evidence type="ECO:0000256" key="5">
    <source>
        <dbReference type="ARBA" id="ARBA00022692"/>
    </source>
</evidence>
<proteinExistence type="inferred from homology"/>
<dbReference type="GO" id="GO:0005886">
    <property type="term" value="C:plasma membrane"/>
    <property type="evidence" value="ECO:0007669"/>
    <property type="project" value="TreeGrafter"/>
</dbReference>
<sequence length="407" mass="46567">MVQHEQVFMERPFPSVTLCPEVKFVEEKIDAFLDEIQYPPNMNASSTRDIINQLAAFYSLDVVYDLGDLLRLEELLEYNGLNVETAAERLTATCEETLIKCRWENALLNCSDIFQMELTGDGFCCIFNGRSLRREMEDRSKIKHTDRHWYTSEFGFDSGLTIAVNQSQKLSSVDLSYKWIALQTSQHFVDTTMNGTALNPGAEQWISYSSTGFQIAMGAKALSPSLRRCNMSTNVLRYFPHYSKNYCLLEKEIASTLNKCGCVRTSHPRPPGASRCRAPMLLCATQAMISYITIDECPLTCDVEVITVAASSFTLDPTIRTVEPFYDGLNFKKVTVVRVFIQERKRKTKIRWSYFGFFDLFSQLGGMFSICFGCSVLTLLELLQIGWRVAVIWFQQLLEKRQVHRPK</sequence>
<dbReference type="InterPro" id="IPR001873">
    <property type="entry name" value="ENaC"/>
</dbReference>
<comment type="subcellular location">
    <subcellularLocation>
        <location evidence="1">Membrane</location>
        <topology evidence="1">Multi-pass membrane protein</topology>
    </subcellularLocation>
</comment>
<evidence type="ECO:0000256" key="10">
    <source>
        <dbReference type="ARBA" id="ARBA00023201"/>
    </source>
</evidence>
<dbReference type="PANTHER" id="PTHR11690">
    <property type="entry name" value="AMILORIDE-SENSITIVE SODIUM CHANNEL-RELATED"/>
    <property type="match status" value="1"/>
</dbReference>
<keyword evidence="6 13" id="KW-1133">Transmembrane helix</keyword>
<keyword evidence="3 12" id="KW-0813">Transport</keyword>
<reference evidence="14" key="1">
    <citation type="submission" date="2017-09" db="EMBL/GenBank/DDBJ databases">
        <title>Contemporary evolution of a Lepidopteran species, Heliothis virescens, in response to modern agricultural practices.</title>
        <authorList>
            <person name="Fritz M.L."/>
            <person name="Deyonke A.M."/>
            <person name="Papanicolaou A."/>
            <person name="Micinski S."/>
            <person name="Westbrook J."/>
            <person name="Gould F."/>
        </authorList>
    </citation>
    <scope>NUCLEOTIDE SEQUENCE [LARGE SCALE GENOMIC DNA]</scope>
    <source>
        <strain evidence="14">HvINT-</strain>
        <tissue evidence="14">Whole body</tissue>
    </source>
</reference>
<evidence type="ECO:0000256" key="4">
    <source>
        <dbReference type="ARBA" id="ARBA00022461"/>
    </source>
</evidence>
<dbReference type="Gene3D" id="2.60.470.10">
    <property type="entry name" value="Acid-sensing ion channels like domains"/>
    <property type="match status" value="1"/>
</dbReference>
<dbReference type="GO" id="GO:0015280">
    <property type="term" value="F:ligand-gated sodium channel activity"/>
    <property type="evidence" value="ECO:0007669"/>
    <property type="project" value="TreeGrafter"/>
</dbReference>
<keyword evidence="7" id="KW-0915">Sodium</keyword>
<gene>
    <name evidence="14" type="ORF">B5V51_9506</name>
</gene>
<dbReference type="AlphaFoldDB" id="A0A2A4JYE8"/>
<keyword evidence="10 12" id="KW-0739">Sodium transport</keyword>
<evidence type="ECO:0000256" key="6">
    <source>
        <dbReference type="ARBA" id="ARBA00022989"/>
    </source>
</evidence>
<protein>
    <submittedName>
        <fullName evidence="14">Uncharacterized protein</fullName>
    </submittedName>
</protein>
<dbReference type="PANTHER" id="PTHR11690:SF288">
    <property type="entry name" value="AMILORIDE-SENSITIVE NA+ CHANNEL-RELATED"/>
    <property type="match status" value="1"/>
</dbReference>
<organism evidence="14">
    <name type="scientific">Heliothis virescens</name>
    <name type="common">Tobacco budworm moth</name>
    <dbReference type="NCBI Taxonomy" id="7102"/>
    <lineage>
        <taxon>Eukaryota</taxon>
        <taxon>Metazoa</taxon>
        <taxon>Ecdysozoa</taxon>
        <taxon>Arthropoda</taxon>
        <taxon>Hexapoda</taxon>
        <taxon>Insecta</taxon>
        <taxon>Pterygota</taxon>
        <taxon>Neoptera</taxon>
        <taxon>Endopterygota</taxon>
        <taxon>Lepidoptera</taxon>
        <taxon>Glossata</taxon>
        <taxon>Ditrysia</taxon>
        <taxon>Noctuoidea</taxon>
        <taxon>Noctuidae</taxon>
        <taxon>Heliothinae</taxon>
        <taxon>Heliothis</taxon>
    </lineage>
</organism>